<proteinExistence type="predicted"/>
<reference evidence="1" key="2">
    <citation type="submission" date="2021-05" db="EMBL/GenBank/DDBJ databases">
        <title>Protein family content uncovers lineage relationships and bacterial pathway maintenance mechanisms in DPANN archaea.</title>
        <authorList>
            <person name="Castelle C.J."/>
            <person name="Meheust R."/>
            <person name="Jaffe A.L."/>
            <person name="Seitz K."/>
            <person name="Gong X."/>
            <person name="Baker B.J."/>
            <person name="Banfield J.F."/>
        </authorList>
    </citation>
    <scope>NUCLEOTIDE SEQUENCE</scope>
    <source>
        <strain evidence="1">RIFCSPLOWO2_01_FULL_58_19</strain>
    </source>
</reference>
<dbReference type="AlphaFoldDB" id="A0A8T4L637"/>
<gene>
    <name evidence="1" type="ORF">J4203_00520</name>
</gene>
<evidence type="ECO:0000313" key="2">
    <source>
        <dbReference type="Proteomes" id="UP000678237"/>
    </source>
</evidence>
<reference evidence="1" key="1">
    <citation type="submission" date="2021-03" db="EMBL/GenBank/DDBJ databases">
        <authorList>
            <person name="Jaffe A."/>
        </authorList>
    </citation>
    <scope>NUCLEOTIDE SEQUENCE</scope>
    <source>
        <strain evidence="1">RIFCSPLOWO2_01_FULL_58_19</strain>
    </source>
</reference>
<accession>A0A8T4L637</accession>
<evidence type="ECO:0000313" key="1">
    <source>
        <dbReference type="EMBL" id="MBS3062331.1"/>
    </source>
</evidence>
<sequence length="53" mass="5931">MEARRVMVDRAFPQGLVEFAIDRVPEAAVLDLSLEELQKKPVEKFVVGSFGLV</sequence>
<organism evidence="1 2">
    <name type="scientific">Candidatus Iainarchaeum sp</name>
    <dbReference type="NCBI Taxonomy" id="3101447"/>
    <lineage>
        <taxon>Archaea</taxon>
        <taxon>Candidatus Iainarchaeota</taxon>
        <taxon>Candidatus Iainarchaeia</taxon>
        <taxon>Candidatus Iainarchaeales</taxon>
        <taxon>Candidatus Iainarchaeaceae</taxon>
        <taxon>Candidatus Iainarchaeum</taxon>
    </lineage>
</organism>
<dbReference type="Proteomes" id="UP000678237">
    <property type="component" value="Unassembled WGS sequence"/>
</dbReference>
<dbReference type="EMBL" id="JAGVWE010000002">
    <property type="protein sequence ID" value="MBS3062331.1"/>
    <property type="molecule type" value="Genomic_DNA"/>
</dbReference>
<name>A0A8T4L637_9ARCH</name>
<comment type="caution">
    <text evidence="1">The sequence shown here is derived from an EMBL/GenBank/DDBJ whole genome shotgun (WGS) entry which is preliminary data.</text>
</comment>
<protein>
    <submittedName>
        <fullName evidence="1">Uncharacterized protein</fullName>
    </submittedName>
</protein>